<dbReference type="SUPFAM" id="SSF52833">
    <property type="entry name" value="Thioredoxin-like"/>
    <property type="match status" value="1"/>
</dbReference>
<gene>
    <name evidence="3" type="ORF">A2951_02620</name>
</gene>
<dbReference type="PANTHER" id="PTHR42852:SF13">
    <property type="entry name" value="PROTEIN DIPZ"/>
    <property type="match status" value="1"/>
</dbReference>
<evidence type="ECO:0000313" key="4">
    <source>
        <dbReference type="Proteomes" id="UP000178944"/>
    </source>
</evidence>
<dbReference type="InterPro" id="IPR050553">
    <property type="entry name" value="Thioredoxin_ResA/DsbE_sf"/>
</dbReference>
<dbReference type="EMBL" id="MHIQ01000008">
    <property type="protein sequence ID" value="OGY55173.1"/>
    <property type="molecule type" value="Genomic_DNA"/>
</dbReference>
<dbReference type="InterPro" id="IPR013766">
    <property type="entry name" value="Thioredoxin_domain"/>
</dbReference>
<dbReference type="InterPro" id="IPR000866">
    <property type="entry name" value="AhpC/TSA"/>
</dbReference>
<keyword evidence="1" id="KW-0812">Transmembrane</keyword>
<evidence type="ECO:0000313" key="3">
    <source>
        <dbReference type="EMBL" id="OGY55173.1"/>
    </source>
</evidence>
<sequence length="204" mass="23758">MRIKSSFWRITIQVIAIIVIATVGYQLIYAHNPFQQLLMVFTRPMAPSILNAPAPELVGINQWLNTDGNQPLALSALRGRVVLVDFWTYSCINCKRDAPYLNAWYERYRDQGLIIIGVHTPEFRFEQKPENVQAAVREYGIQYPVGLDNEYQIWRAYHNQYWPAKYLIDKNGIVVYRTFGEGRYEETEQKIQELLDQQPAEGAQ</sequence>
<accession>A0A1G1YS47</accession>
<keyword evidence="1" id="KW-0472">Membrane</keyword>
<protein>
    <recommendedName>
        <fullName evidence="2">Thioredoxin domain-containing protein</fullName>
    </recommendedName>
</protein>
<comment type="caution">
    <text evidence="3">The sequence shown here is derived from an EMBL/GenBank/DDBJ whole genome shotgun (WGS) entry which is preliminary data.</text>
</comment>
<dbReference type="GO" id="GO:0016491">
    <property type="term" value="F:oxidoreductase activity"/>
    <property type="evidence" value="ECO:0007669"/>
    <property type="project" value="InterPro"/>
</dbReference>
<dbReference type="PROSITE" id="PS51352">
    <property type="entry name" value="THIOREDOXIN_2"/>
    <property type="match status" value="1"/>
</dbReference>
<feature type="transmembrane region" description="Helical" evidence="1">
    <location>
        <begin position="7"/>
        <end position="28"/>
    </location>
</feature>
<dbReference type="AlphaFoldDB" id="A0A1G1YS47"/>
<name>A0A1G1YS47_9BACT</name>
<dbReference type="PANTHER" id="PTHR42852">
    <property type="entry name" value="THIOL:DISULFIDE INTERCHANGE PROTEIN DSBE"/>
    <property type="match status" value="1"/>
</dbReference>
<proteinExistence type="predicted"/>
<dbReference type="Gene3D" id="3.40.30.10">
    <property type="entry name" value="Glutaredoxin"/>
    <property type="match status" value="1"/>
</dbReference>
<dbReference type="Proteomes" id="UP000178944">
    <property type="component" value="Unassembled WGS sequence"/>
</dbReference>
<reference evidence="3 4" key="1">
    <citation type="journal article" date="2016" name="Nat. Commun.">
        <title>Thousands of microbial genomes shed light on interconnected biogeochemical processes in an aquifer system.</title>
        <authorList>
            <person name="Anantharaman K."/>
            <person name="Brown C.T."/>
            <person name="Hug L.A."/>
            <person name="Sharon I."/>
            <person name="Castelle C.J."/>
            <person name="Probst A.J."/>
            <person name="Thomas B.C."/>
            <person name="Singh A."/>
            <person name="Wilkins M.J."/>
            <person name="Karaoz U."/>
            <person name="Brodie E.L."/>
            <person name="Williams K.H."/>
            <person name="Hubbard S.S."/>
            <person name="Banfield J.F."/>
        </authorList>
    </citation>
    <scope>NUCLEOTIDE SEQUENCE [LARGE SCALE GENOMIC DNA]</scope>
</reference>
<evidence type="ECO:0000256" key="1">
    <source>
        <dbReference type="SAM" id="Phobius"/>
    </source>
</evidence>
<dbReference type="GO" id="GO:0016209">
    <property type="term" value="F:antioxidant activity"/>
    <property type="evidence" value="ECO:0007669"/>
    <property type="project" value="InterPro"/>
</dbReference>
<dbReference type="Pfam" id="PF00578">
    <property type="entry name" value="AhpC-TSA"/>
    <property type="match status" value="1"/>
</dbReference>
<evidence type="ECO:0000259" key="2">
    <source>
        <dbReference type="PROSITE" id="PS51352"/>
    </source>
</evidence>
<dbReference type="InterPro" id="IPR036249">
    <property type="entry name" value="Thioredoxin-like_sf"/>
</dbReference>
<organism evidence="3 4">
    <name type="scientific">Candidatus Buchananbacteria bacterium RIFCSPLOWO2_01_FULL_56_15</name>
    <dbReference type="NCBI Taxonomy" id="1797547"/>
    <lineage>
        <taxon>Bacteria</taxon>
        <taxon>Candidatus Buchananiibacteriota</taxon>
    </lineage>
</organism>
<keyword evidence="1" id="KW-1133">Transmembrane helix</keyword>
<feature type="domain" description="Thioredoxin" evidence="2">
    <location>
        <begin position="48"/>
        <end position="196"/>
    </location>
</feature>